<feature type="region of interest" description="Disordered" evidence="1">
    <location>
        <begin position="226"/>
        <end position="252"/>
    </location>
</feature>
<feature type="domain" description="MAGE" evidence="2">
    <location>
        <begin position="124"/>
        <end position="228"/>
    </location>
</feature>
<dbReference type="Gene3D" id="1.10.10.1210">
    <property type="entry name" value="MAGE homology domain, winged helix WH2 motif"/>
    <property type="match status" value="1"/>
</dbReference>
<evidence type="ECO:0000256" key="1">
    <source>
        <dbReference type="SAM" id="MobiDB-lite"/>
    </source>
</evidence>
<organism evidence="3 4">
    <name type="scientific">Pristionchus mayeri</name>
    <dbReference type="NCBI Taxonomy" id="1317129"/>
    <lineage>
        <taxon>Eukaryota</taxon>
        <taxon>Metazoa</taxon>
        <taxon>Ecdysozoa</taxon>
        <taxon>Nematoda</taxon>
        <taxon>Chromadorea</taxon>
        <taxon>Rhabditida</taxon>
        <taxon>Rhabditina</taxon>
        <taxon>Diplogasteromorpha</taxon>
        <taxon>Diplogasteroidea</taxon>
        <taxon>Neodiplogasteridae</taxon>
        <taxon>Pristionchus</taxon>
    </lineage>
</organism>
<protein>
    <recommendedName>
        <fullName evidence="2">MAGE domain-containing protein</fullName>
    </recommendedName>
</protein>
<name>A0AAN5I1X0_9BILA</name>
<keyword evidence="4" id="KW-1185">Reference proteome</keyword>
<dbReference type="PROSITE" id="PS50838">
    <property type="entry name" value="MAGE"/>
    <property type="match status" value="1"/>
</dbReference>
<dbReference type="Proteomes" id="UP001328107">
    <property type="component" value="Unassembled WGS sequence"/>
</dbReference>
<dbReference type="EMBL" id="BTRK01000004">
    <property type="protein sequence ID" value="GMR48793.1"/>
    <property type="molecule type" value="Genomic_DNA"/>
</dbReference>
<dbReference type="PANTHER" id="PTHR11736">
    <property type="entry name" value="MELANOMA-ASSOCIATED ANTIGEN MAGE ANTIGEN"/>
    <property type="match status" value="1"/>
</dbReference>
<reference evidence="4" key="1">
    <citation type="submission" date="2022-10" db="EMBL/GenBank/DDBJ databases">
        <title>Genome assembly of Pristionchus species.</title>
        <authorList>
            <person name="Yoshida K."/>
            <person name="Sommer R.J."/>
        </authorList>
    </citation>
    <scope>NUCLEOTIDE SEQUENCE [LARGE SCALE GENOMIC DNA]</scope>
    <source>
        <strain evidence="4">RS5460</strain>
    </source>
</reference>
<comment type="caution">
    <text evidence="3">The sequence shown here is derived from an EMBL/GenBank/DDBJ whole genome shotgun (WGS) entry which is preliminary data.</text>
</comment>
<proteinExistence type="predicted"/>
<gene>
    <name evidence="3" type="ORF">PMAYCL1PPCAC_18988</name>
</gene>
<dbReference type="AlphaFoldDB" id="A0AAN5I1X0"/>
<dbReference type="InterPro" id="IPR041899">
    <property type="entry name" value="MAGE_WH2"/>
</dbReference>
<dbReference type="GO" id="GO:0005634">
    <property type="term" value="C:nucleus"/>
    <property type="evidence" value="ECO:0007669"/>
    <property type="project" value="TreeGrafter"/>
</dbReference>
<dbReference type="InterPro" id="IPR037445">
    <property type="entry name" value="MAGE"/>
</dbReference>
<evidence type="ECO:0000259" key="2">
    <source>
        <dbReference type="PROSITE" id="PS50838"/>
    </source>
</evidence>
<evidence type="ECO:0000313" key="3">
    <source>
        <dbReference type="EMBL" id="GMR48793.1"/>
    </source>
</evidence>
<accession>A0AAN5I1X0</accession>
<evidence type="ECO:0000313" key="4">
    <source>
        <dbReference type="Proteomes" id="UP001328107"/>
    </source>
</evidence>
<feature type="non-terminal residue" evidence="3">
    <location>
        <position position="1"/>
    </location>
</feature>
<dbReference type="SMART" id="SM01373">
    <property type="entry name" value="MAGE"/>
    <property type="match status" value="1"/>
</dbReference>
<dbReference type="PANTHER" id="PTHR11736:SF14">
    <property type="entry name" value="NSE3 HOMOLOG, SMC5-SMC6 COMPLEX COMPONENT"/>
    <property type="match status" value="1"/>
</dbReference>
<dbReference type="InterPro" id="IPR002190">
    <property type="entry name" value="MHD_dom"/>
</dbReference>
<feature type="region of interest" description="Disordered" evidence="1">
    <location>
        <begin position="1"/>
        <end position="30"/>
    </location>
</feature>
<sequence>TPMSQRFARRRSSTQRRDDDEEDNDTMDDRIKEATQCVLAAHEGKGGLKDAEVKKALKDAVQITEKQMKDVLGCKLVKDGERLFFSYVKKMPLAAQPQSDPIMEAKHGLLSVVLMFIHMTKNPLVKADKVKDFALWEFLELLEVLPNTSHPVFGLPSKLIAPSNAAVFVAQGWLSFEKRQGDRGDAEEIFYDWGPRAVGIVHPQEILEAFCEVSGEKAEDWKEHFKLGRKKDEDKDKPPVTRRESSRIKRHS</sequence>